<reference evidence="3 4" key="1">
    <citation type="submission" date="2018-06" db="EMBL/GenBank/DDBJ databases">
        <title>Sphaerisporangium craniellae sp. nov., isolated from a marine sponge in the South China Sea.</title>
        <authorList>
            <person name="Li L."/>
        </authorList>
    </citation>
    <scope>NUCLEOTIDE SEQUENCE [LARGE SCALE GENOMIC DNA]</scope>
    <source>
        <strain evidence="3 4">LHW63015</strain>
    </source>
</reference>
<dbReference type="OrthoDB" id="7181050at2"/>
<evidence type="ECO:0000256" key="2">
    <source>
        <dbReference type="RuleBase" id="RU003452"/>
    </source>
</evidence>
<dbReference type="AlphaFoldDB" id="A0A366M493"/>
<keyword evidence="4" id="KW-1185">Reference proteome</keyword>
<dbReference type="Gene3D" id="3.30.2140.10">
    <property type="entry name" value="Arylamine N-acetyltransferase"/>
    <property type="match status" value="1"/>
</dbReference>
<dbReference type="Gene3D" id="2.40.128.150">
    <property type="entry name" value="Cysteine proteinases"/>
    <property type="match status" value="1"/>
</dbReference>
<dbReference type="SUPFAM" id="SSF54001">
    <property type="entry name" value="Cysteine proteinases"/>
    <property type="match status" value="1"/>
</dbReference>
<dbReference type="InterPro" id="IPR038765">
    <property type="entry name" value="Papain-like_cys_pep_sf"/>
</dbReference>
<keyword evidence="3" id="KW-0808">Transferase</keyword>
<accession>A0A366M493</accession>
<comment type="similarity">
    <text evidence="1 2">Belongs to the arylamine N-acetyltransferase family.</text>
</comment>
<proteinExistence type="inferred from homology"/>
<evidence type="ECO:0000313" key="4">
    <source>
        <dbReference type="Proteomes" id="UP000253303"/>
    </source>
</evidence>
<dbReference type="PANTHER" id="PTHR11786:SF0">
    <property type="entry name" value="ARYLAMINE N-ACETYLTRANSFERASE 4-RELATED"/>
    <property type="match status" value="1"/>
</dbReference>
<dbReference type="GO" id="GO:0016407">
    <property type="term" value="F:acetyltransferase activity"/>
    <property type="evidence" value="ECO:0007669"/>
    <property type="project" value="InterPro"/>
</dbReference>
<dbReference type="InterPro" id="IPR001447">
    <property type="entry name" value="Arylamine_N-AcTrfase"/>
</dbReference>
<gene>
    <name evidence="3" type="ORF">DP939_06010</name>
</gene>
<dbReference type="EMBL" id="QMEY01000002">
    <property type="protein sequence ID" value="RBQ20643.1"/>
    <property type="molecule type" value="Genomic_DNA"/>
</dbReference>
<name>A0A366M493_9ACTN</name>
<dbReference type="PANTHER" id="PTHR11786">
    <property type="entry name" value="N-HYDROXYARYLAMINE O-ACETYLTRANSFERASE"/>
    <property type="match status" value="1"/>
</dbReference>
<dbReference type="PRINTS" id="PR01543">
    <property type="entry name" value="ANATRNSFRASE"/>
</dbReference>
<sequence>MTFIEPIPFPVTDPVANFDITAFDLDAYLGRIDHPRVEPSAETLHSLHAAHVRAIPFENIDVVLRQHRGVELPAIMDKLVRRNRGGYCYEHGLLFAAALEELGFTVRRSFARVQPDRERGSYIHMLMVVPVDGVEYLADVGFGAWVMHPTPLIDGAEVDQAGRRHRIRRDNGQWLFEKRTADGWDALHATLGLPARQIDYEVFHHYTSTHPRSPFTGQLVVMRLADEVGRRFVGRRLVTEYADGRLETTEITADRLADNLRALDVELTPAELSALREFYESTKETQPEPL</sequence>
<comment type="caution">
    <text evidence="3">The sequence shown here is derived from an EMBL/GenBank/DDBJ whole genome shotgun (WGS) entry which is preliminary data.</text>
</comment>
<dbReference type="Pfam" id="PF00797">
    <property type="entry name" value="Acetyltransf_2"/>
    <property type="match status" value="1"/>
</dbReference>
<evidence type="ECO:0000313" key="3">
    <source>
        <dbReference type="EMBL" id="RBQ20643.1"/>
    </source>
</evidence>
<evidence type="ECO:0000256" key="1">
    <source>
        <dbReference type="ARBA" id="ARBA00006547"/>
    </source>
</evidence>
<organism evidence="3 4">
    <name type="scientific">Spongiactinospora rosea</name>
    <dbReference type="NCBI Taxonomy" id="2248750"/>
    <lineage>
        <taxon>Bacteria</taxon>
        <taxon>Bacillati</taxon>
        <taxon>Actinomycetota</taxon>
        <taxon>Actinomycetes</taxon>
        <taxon>Streptosporangiales</taxon>
        <taxon>Streptosporangiaceae</taxon>
        <taxon>Spongiactinospora</taxon>
    </lineage>
</organism>
<protein>
    <submittedName>
        <fullName evidence="3">Arylamine N-acetyltransferase</fullName>
    </submittedName>
</protein>
<dbReference type="Proteomes" id="UP000253303">
    <property type="component" value="Unassembled WGS sequence"/>
</dbReference>
<dbReference type="RefSeq" id="WP_113979602.1">
    <property type="nucleotide sequence ID" value="NZ_QMEY01000002.1"/>
</dbReference>